<dbReference type="Proteomes" id="UP001152795">
    <property type="component" value="Unassembled WGS sequence"/>
</dbReference>
<sequence>MAARRVFAMLLFLCMCNIKLLIFDKYNKHRLDNNDNEAITYGVNELHMILVKRRINIVAMNFAMNSNKMVKRPHVRWTNHGHLCLCLQDVHPAAELTICMDISSNPGPANSAETSLDKNCTNNTSAILQTHKSVCNQSCSFRRVYSRRELWDLKTIPACNNQILNQIKQSGLFRFRGKRAGRRHIRKKYEVNNKSYNIPVIINRGRKSHYRHEHMHIRERNLIPIPRNPTIDHHCVNYPMPKCLLINICGLNKTKNRVRAPVALAADMIATDVDICIVSETHLKPDTPDSVVAISNYVLHRRDRNCFGNDKRKGRGVAVYVRSNIHIESVDRSDKYEPFQSL</sequence>
<reference evidence="1" key="1">
    <citation type="submission" date="2020-04" db="EMBL/GenBank/DDBJ databases">
        <authorList>
            <person name="Alioto T."/>
            <person name="Alioto T."/>
            <person name="Gomez Garrido J."/>
        </authorList>
    </citation>
    <scope>NUCLEOTIDE SEQUENCE</scope>
    <source>
        <strain evidence="1">A484AB</strain>
    </source>
</reference>
<comment type="caution">
    <text evidence="1">The sequence shown here is derived from an EMBL/GenBank/DDBJ whole genome shotgun (WGS) entry which is preliminary data.</text>
</comment>
<dbReference type="SUPFAM" id="SSF56219">
    <property type="entry name" value="DNase I-like"/>
    <property type="match status" value="1"/>
</dbReference>
<dbReference type="InterPro" id="IPR036691">
    <property type="entry name" value="Endo/exonu/phosph_ase_sf"/>
</dbReference>
<evidence type="ECO:0000313" key="2">
    <source>
        <dbReference type="Proteomes" id="UP001152795"/>
    </source>
</evidence>
<dbReference type="EMBL" id="CACRXK020022179">
    <property type="protein sequence ID" value="CAB4036568.1"/>
    <property type="molecule type" value="Genomic_DNA"/>
</dbReference>
<accession>A0A6S7JZL0</accession>
<protein>
    <submittedName>
        <fullName evidence="1">Uncharacterized protein</fullName>
    </submittedName>
</protein>
<dbReference type="AlphaFoldDB" id="A0A6S7JZL0"/>
<gene>
    <name evidence="1" type="ORF">PACLA_8A030221</name>
</gene>
<organism evidence="1 2">
    <name type="scientific">Paramuricea clavata</name>
    <name type="common">Red gorgonian</name>
    <name type="synonym">Violescent sea-whip</name>
    <dbReference type="NCBI Taxonomy" id="317549"/>
    <lineage>
        <taxon>Eukaryota</taxon>
        <taxon>Metazoa</taxon>
        <taxon>Cnidaria</taxon>
        <taxon>Anthozoa</taxon>
        <taxon>Octocorallia</taxon>
        <taxon>Malacalcyonacea</taxon>
        <taxon>Plexauridae</taxon>
        <taxon>Paramuricea</taxon>
    </lineage>
</organism>
<dbReference type="Gene3D" id="3.60.10.10">
    <property type="entry name" value="Endonuclease/exonuclease/phosphatase"/>
    <property type="match status" value="1"/>
</dbReference>
<keyword evidence="2" id="KW-1185">Reference proteome</keyword>
<proteinExistence type="predicted"/>
<evidence type="ECO:0000313" key="1">
    <source>
        <dbReference type="EMBL" id="CAB4036568.1"/>
    </source>
</evidence>
<name>A0A6S7JZL0_PARCT</name>